<protein>
    <submittedName>
        <fullName evidence="1">Uncharacterized protein</fullName>
    </submittedName>
</protein>
<dbReference type="Proteomes" id="UP000663629">
    <property type="component" value="Chromosome 2"/>
</dbReference>
<evidence type="ECO:0000313" key="2">
    <source>
        <dbReference type="Proteomes" id="UP000663629"/>
    </source>
</evidence>
<dbReference type="EMBL" id="CP070371">
    <property type="protein sequence ID" value="QRZ14926.1"/>
    <property type="molecule type" value="Genomic_DNA"/>
</dbReference>
<organism evidence="1 2">
    <name type="scientific">Paracoccus methylovorus</name>
    <dbReference type="NCBI Taxonomy" id="2812658"/>
    <lineage>
        <taxon>Bacteria</taxon>
        <taxon>Pseudomonadati</taxon>
        <taxon>Pseudomonadota</taxon>
        <taxon>Alphaproteobacteria</taxon>
        <taxon>Rhodobacterales</taxon>
        <taxon>Paracoccaceae</taxon>
        <taxon>Paracoccus</taxon>
    </lineage>
</organism>
<name>A0ABX7JN54_9RHOB</name>
<gene>
    <name evidence="1" type="ORF">JWJ88_18430</name>
</gene>
<reference evidence="1 2" key="1">
    <citation type="submission" date="2021-02" db="EMBL/GenBank/DDBJ databases">
        <title>Paracoccus methylovroum sp.nov., a new methanol and methylamine utilizing methylotrophic denitrifer.</title>
        <authorList>
            <person name="Timsy T."/>
            <person name="Behrendt U."/>
            <person name="Ulrich A."/>
            <person name="Spanner T."/>
            <person name="Foesel B.U."/>
            <person name="Horn M.A."/>
            <person name="Kolb S."/>
        </authorList>
    </citation>
    <scope>NUCLEOTIDE SEQUENCE [LARGE SCALE GENOMIC DNA]</scope>
    <source>
        <strain evidence="1 2">H4-D09</strain>
    </source>
</reference>
<proteinExistence type="predicted"/>
<accession>A0ABX7JN54</accession>
<dbReference type="RefSeq" id="WP_205295892.1">
    <property type="nucleotide sequence ID" value="NZ_CP070371.1"/>
</dbReference>
<sequence length="795" mass="87246">MVSENDVWRRYASMIPGVLAARPTFRPEHGNGEVVAQPDYYTELARSVSGLDQLLDSLRLFDGPDLADPELAGISTHLLCELMALGDPVDRLVSNFSAAYYLEQHSDIARAQMNPLDHYLRWGYLEGWRQTLSPLRRRLALGGGRKPNVASAVAILAADPDDADTSEVLVALAGALDRDGFNVILLTERSGGTRPQLNRLLTATLPPEGASWILRYLLNLELAAIVCLDTDTGEFAGVLRHADVAVLDVQSGFPDTRPLSERHFAQVPLFACCHFASADIAAAWENLFRDHGVEPGASKVFEYFALPRWSETREGTGDLQAMLERQFGSGQRTRALVLSSGRTDTDAGFGLFRALAAIAAGRKLPVDFLWLADHGGASIPPLTWPGVSGLAVWHRTASLPGLIEVADCYVDLGPAERPSKEAILAVGMGATAICFEGSRTLSARDAHPRLAGQFIAVPDGDLNQVLAAIPRRAERGRRVRSLGASGLEGFCETIMDSVTAAIKMQQARDLDTPGRLLQGPRQAGTPTAWLSMGELKSRIRTSAHPAHTGIEIHEALANVDLTSAPFSIHYHVHDPGNDICEDFQSLSTAFRLARETVFTVTSRTGAELLAALAEKSEGVFRIEQVPNLGRDILPFLQVPRDAFLAEPDMWWCHVHQKKSRHLINGDDWRQRLFRSLLGGGAEGTAGVRLDRADLGLVAPVDRFGRRWRRSHRLRDRIASPLNQPLPDEPLMFPVGNMFFCRARLATAMLDLFGAHYPWPEEPIPIDGTEYHLIERLWPLVAQRSGLRSGFFGNLS</sequence>
<keyword evidence="2" id="KW-1185">Reference proteome</keyword>
<dbReference type="Pfam" id="PF05045">
    <property type="entry name" value="RgpF"/>
    <property type="match status" value="1"/>
</dbReference>
<dbReference type="InterPro" id="IPR007739">
    <property type="entry name" value="RgpF"/>
</dbReference>
<evidence type="ECO:0000313" key="1">
    <source>
        <dbReference type="EMBL" id="QRZ14926.1"/>
    </source>
</evidence>